<protein>
    <submittedName>
        <fullName evidence="2">Uncharacterized protein</fullName>
    </submittedName>
</protein>
<sequence length="132" mass="15024">MDISALNSLSKTLSNIEIYQPKLPDYEDTVCGKMDRLNSTQESQLNELEKIKYENIKLNAQIDTLNKLTDKQSDDINTLKIDLATTQKHLDSFKKQYEDSNKHSFITGIIIGFIPALIIFILTIIATKYGLL</sequence>
<keyword evidence="1" id="KW-0812">Transmembrane</keyword>
<dbReference type="EMBL" id="VSTG01000006">
    <property type="protein sequence ID" value="TYL58496.1"/>
    <property type="molecule type" value="Genomic_DNA"/>
</dbReference>
<evidence type="ECO:0000313" key="3">
    <source>
        <dbReference type="Proteomes" id="UP000324325"/>
    </source>
</evidence>
<proteinExistence type="predicted"/>
<accession>A0A5S4VLL3</accession>
<reference evidence="2 3" key="2">
    <citation type="submission" date="2019-09" db="EMBL/GenBank/DDBJ databases">
        <title>Strain-level analysis of Eubacterium rectale using genomes from metagenomes.</title>
        <authorList>
            <person name="Karcher N."/>
            <person name="Segata N."/>
        </authorList>
    </citation>
    <scope>NUCLEOTIDE SEQUENCE [LARGE SCALE GENOMIC DNA]</scope>
    <source>
        <strain evidence="2 3">L2-21</strain>
    </source>
</reference>
<dbReference type="RefSeq" id="WP_015569087.1">
    <property type="nucleotide sequence ID" value="NZ_JADMQZ010000005.1"/>
</dbReference>
<name>A0A5S4VLL3_9FIRM</name>
<keyword evidence="1" id="KW-1133">Transmembrane helix</keyword>
<evidence type="ECO:0000256" key="1">
    <source>
        <dbReference type="SAM" id="Phobius"/>
    </source>
</evidence>
<organism evidence="2 3">
    <name type="scientific">Agathobacter rectalis</name>
    <dbReference type="NCBI Taxonomy" id="39491"/>
    <lineage>
        <taxon>Bacteria</taxon>
        <taxon>Bacillati</taxon>
        <taxon>Bacillota</taxon>
        <taxon>Clostridia</taxon>
        <taxon>Lachnospirales</taxon>
        <taxon>Lachnospiraceae</taxon>
        <taxon>Agathobacter</taxon>
    </lineage>
</organism>
<keyword evidence="1" id="KW-0472">Membrane</keyword>
<feature type="transmembrane region" description="Helical" evidence="1">
    <location>
        <begin position="104"/>
        <end position="126"/>
    </location>
</feature>
<dbReference type="Proteomes" id="UP000324325">
    <property type="component" value="Unassembled WGS sequence"/>
</dbReference>
<reference evidence="2 3" key="1">
    <citation type="submission" date="2019-08" db="EMBL/GenBank/DDBJ databases">
        <authorList>
            <person name="Duncan S."/>
            <person name="Walker A."/>
        </authorList>
    </citation>
    <scope>NUCLEOTIDE SEQUENCE [LARGE SCALE GENOMIC DNA]</scope>
    <source>
        <strain evidence="2 3">L2-21</strain>
    </source>
</reference>
<comment type="caution">
    <text evidence="2">The sequence shown here is derived from an EMBL/GenBank/DDBJ whole genome shotgun (WGS) entry which is preliminary data.</text>
</comment>
<evidence type="ECO:0000313" key="2">
    <source>
        <dbReference type="EMBL" id="TYL58496.1"/>
    </source>
</evidence>
<dbReference type="AlphaFoldDB" id="A0A5S4VLL3"/>
<gene>
    <name evidence="2" type="ORF">FYL37_06760</name>
</gene>